<evidence type="ECO:0000313" key="3">
    <source>
        <dbReference type="Proteomes" id="UP001321786"/>
    </source>
</evidence>
<dbReference type="Gene3D" id="1.10.1660.10">
    <property type="match status" value="1"/>
</dbReference>
<dbReference type="InterPro" id="IPR010093">
    <property type="entry name" value="SinI_DNA-bd"/>
</dbReference>
<dbReference type="Pfam" id="PF12728">
    <property type="entry name" value="HTH_17"/>
    <property type="match status" value="1"/>
</dbReference>
<dbReference type="AlphaFoldDB" id="A0AAU9EGS5"/>
<dbReference type="Proteomes" id="UP001321786">
    <property type="component" value="Chromosome"/>
</dbReference>
<evidence type="ECO:0000313" key="2">
    <source>
        <dbReference type="EMBL" id="BEP29957.1"/>
    </source>
</evidence>
<evidence type="ECO:0000259" key="1">
    <source>
        <dbReference type="Pfam" id="PF12728"/>
    </source>
</evidence>
<name>A0AAU9EGS5_9FIRM</name>
<protein>
    <recommendedName>
        <fullName evidence="1">Helix-turn-helix domain-containing protein</fullName>
    </recommendedName>
</protein>
<accession>A0AAU9EGS5</accession>
<organism evidence="2 3">
    <name type="scientific">Helicovermis profundi</name>
    <dbReference type="NCBI Taxonomy" id="3065157"/>
    <lineage>
        <taxon>Bacteria</taxon>
        <taxon>Bacillati</taxon>
        <taxon>Bacillota</taxon>
        <taxon>Clostridia</taxon>
        <taxon>Helicovermis</taxon>
    </lineage>
</organism>
<dbReference type="EMBL" id="AP028654">
    <property type="protein sequence ID" value="BEP29957.1"/>
    <property type="molecule type" value="Genomic_DNA"/>
</dbReference>
<keyword evidence="3" id="KW-1185">Reference proteome</keyword>
<feature type="domain" description="Helix-turn-helix" evidence="1">
    <location>
        <begin position="5"/>
        <end position="53"/>
    </location>
</feature>
<dbReference type="NCBIfam" id="TIGR01764">
    <property type="entry name" value="excise"/>
    <property type="match status" value="1"/>
</dbReference>
<reference evidence="2 3" key="1">
    <citation type="submission" date="2023-08" db="EMBL/GenBank/DDBJ databases">
        <title>Helicovermis profunda gen. nov., sp. nov., a novel mesophilic, fermentative bacterium within the Bacillota from a deep-sea hydrothermal vent chimney.</title>
        <authorList>
            <person name="Miyazaki U."/>
            <person name="Mizutani D."/>
            <person name="Hashimoto Y."/>
            <person name="Tame A."/>
            <person name="Sawayama S."/>
            <person name="Miyazaki J."/>
            <person name="Takai K."/>
            <person name="Nakagawa S."/>
        </authorList>
    </citation>
    <scope>NUCLEOTIDE SEQUENCE [LARGE SCALE GENOMIC DNA]</scope>
    <source>
        <strain evidence="2 3">S502</strain>
    </source>
</reference>
<dbReference type="SUPFAM" id="SSF46955">
    <property type="entry name" value="Putative DNA-binding domain"/>
    <property type="match status" value="1"/>
</dbReference>
<dbReference type="InterPro" id="IPR041657">
    <property type="entry name" value="HTH_17"/>
</dbReference>
<gene>
    <name evidence="2" type="ORF">HLPR_22880</name>
</gene>
<sequence>MNNPYYSVDEVANKLEVHAKTIRRYIYSGKISAKKIGGQWRIYQTDLDEYISSTTRTCHHATSNNQELISEDDFCVFMDNHLFDPSTKIQLCIIVDLFIKDKSEIKDITNEIMDALNEFENDDYNNRYNYVFDKSENKARFVLWGSPSFMETVTKKLKKFEVK</sequence>
<proteinExistence type="predicted"/>
<dbReference type="RefSeq" id="WP_338535564.1">
    <property type="nucleotide sequence ID" value="NZ_AP028654.1"/>
</dbReference>
<dbReference type="GO" id="GO:0003677">
    <property type="term" value="F:DNA binding"/>
    <property type="evidence" value="ECO:0007669"/>
    <property type="project" value="InterPro"/>
</dbReference>
<dbReference type="InterPro" id="IPR009061">
    <property type="entry name" value="DNA-bd_dom_put_sf"/>
</dbReference>
<dbReference type="KEGG" id="hprf:HLPR_22880"/>